<protein>
    <submittedName>
        <fullName evidence="2">Uncharacterized protein</fullName>
    </submittedName>
</protein>
<dbReference type="EMBL" id="AWSO01002960">
    <property type="protein sequence ID" value="ESK80816.1"/>
    <property type="molecule type" value="Genomic_DNA"/>
</dbReference>
<dbReference type="AlphaFoldDB" id="V2WJU4"/>
<dbReference type="OrthoDB" id="446925at2759"/>
<comment type="caution">
    <text evidence="2">The sequence shown here is derived from an EMBL/GenBank/DDBJ whole genome shotgun (WGS) entry which is preliminary data.</text>
</comment>
<dbReference type="KEGG" id="mrr:Moror_15754"/>
<dbReference type="Proteomes" id="UP000017559">
    <property type="component" value="Unassembled WGS sequence"/>
</dbReference>
<keyword evidence="3" id="KW-1185">Reference proteome</keyword>
<evidence type="ECO:0000313" key="3">
    <source>
        <dbReference type="Proteomes" id="UP000017559"/>
    </source>
</evidence>
<reference evidence="2 3" key="1">
    <citation type="journal article" date="2014" name="BMC Genomics">
        <title>Genome and secretome analysis of the hemibiotrophic fungal pathogen, Moniliophthora roreri, which causes frosty pod rot disease of cacao: mechanisms of the biotrophic and necrotrophic phases.</title>
        <authorList>
            <person name="Meinhardt L.W."/>
            <person name="Costa G.G.L."/>
            <person name="Thomazella D.P.T."/>
            <person name="Teixeira P.J.P.L."/>
            <person name="Carazzolle M.F."/>
            <person name="Schuster S.C."/>
            <person name="Carlson J.E."/>
            <person name="Guiltinan M.J."/>
            <person name="Mieczkowski P."/>
            <person name="Farmer A."/>
            <person name="Ramaraj T."/>
            <person name="Crozier J."/>
            <person name="Davis R.E."/>
            <person name="Shao J."/>
            <person name="Melnick R.L."/>
            <person name="Pereira G.A.G."/>
            <person name="Bailey B.A."/>
        </authorList>
    </citation>
    <scope>NUCLEOTIDE SEQUENCE [LARGE SCALE GENOMIC DNA]</scope>
    <source>
        <strain evidence="2 3">MCA 2997</strain>
    </source>
</reference>
<feature type="region of interest" description="Disordered" evidence="1">
    <location>
        <begin position="194"/>
        <end position="224"/>
    </location>
</feature>
<proteinExistence type="predicted"/>
<organism evidence="2 3">
    <name type="scientific">Moniliophthora roreri (strain MCA 2997)</name>
    <name type="common">Cocoa frosty pod rot fungus</name>
    <name type="synonym">Crinipellis roreri</name>
    <dbReference type="NCBI Taxonomy" id="1381753"/>
    <lineage>
        <taxon>Eukaryota</taxon>
        <taxon>Fungi</taxon>
        <taxon>Dikarya</taxon>
        <taxon>Basidiomycota</taxon>
        <taxon>Agaricomycotina</taxon>
        <taxon>Agaricomycetes</taxon>
        <taxon>Agaricomycetidae</taxon>
        <taxon>Agaricales</taxon>
        <taxon>Marasmiineae</taxon>
        <taxon>Marasmiaceae</taxon>
        <taxon>Moniliophthora</taxon>
    </lineage>
</organism>
<evidence type="ECO:0000256" key="1">
    <source>
        <dbReference type="SAM" id="MobiDB-lite"/>
    </source>
</evidence>
<evidence type="ECO:0000313" key="2">
    <source>
        <dbReference type="EMBL" id="ESK80816.1"/>
    </source>
</evidence>
<sequence>MGAEPILPFDIVESTWLVHMPDRILSHKELVGYRALALAKHRPHVNEMMERVDQIKRDNLKKFEKENRHKIKEFDFKPGQLVQMRNSGIEKDLDRKMYPRYLGPMIVVRHMKGGSYILADMNGAVKKEKVAAFRVIPHIARYEPISLLENIYKLIDMSREQIDKMVEDEASKLYVGDDFIFPNIPEMKRLEPGRELVDDDNIKENQHNENADDEDIDLDDPRQTRHQKIQRELEVLMVGLGD</sequence>
<accession>V2WJU4</accession>
<name>V2WJU4_MONRO</name>
<feature type="compositionally biased region" description="Basic and acidic residues" evidence="1">
    <location>
        <begin position="194"/>
        <end position="210"/>
    </location>
</feature>
<dbReference type="HOGENOM" id="CLU_000384_22_6_1"/>
<gene>
    <name evidence="2" type="ORF">Moror_15754</name>
</gene>